<evidence type="ECO:0008006" key="4">
    <source>
        <dbReference type="Google" id="ProtNLM"/>
    </source>
</evidence>
<accession>A0AAD7IQD2</accession>
<feature type="transmembrane region" description="Helical" evidence="1">
    <location>
        <begin position="87"/>
        <end position="108"/>
    </location>
</feature>
<name>A0AAD7IQD2_9AGAR</name>
<reference evidence="2" key="1">
    <citation type="submission" date="2023-03" db="EMBL/GenBank/DDBJ databases">
        <title>Massive genome expansion in bonnet fungi (Mycena s.s.) driven by repeated elements and novel gene families across ecological guilds.</title>
        <authorList>
            <consortium name="Lawrence Berkeley National Laboratory"/>
            <person name="Harder C.B."/>
            <person name="Miyauchi S."/>
            <person name="Viragh M."/>
            <person name="Kuo A."/>
            <person name="Thoen E."/>
            <person name="Andreopoulos B."/>
            <person name="Lu D."/>
            <person name="Skrede I."/>
            <person name="Drula E."/>
            <person name="Henrissat B."/>
            <person name="Morin E."/>
            <person name="Kohler A."/>
            <person name="Barry K."/>
            <person name="LaButti K."/>
            <person name="Morin E."/>
            <person name="Salamov A."/>
            <person name="Lipzen A."/>
            <person name="Mereny Z."/>
            <person name="Hegedus B."/>
            <person name="Baldrian P."/>
            <person name="Stursova M."/>
            <person name="Weitz H."/>
            <person name="Taylor A."/>
            <person name="Grigoriev I.V."/>
            <person name="Nagy L.G."/>
            <person name="Martin F."/>
            <person name="Kauserud H."/>
        </authorList>
    </citation>
    <scope>NUCLEOTIDE SEQUENCE</scope>
    <source>
        <strain evidence="2">CBHHK188m</strain>
    </source>
</reference>
<evidence type="ECO:0000313" key="2">
    <source>
        <dbReference type="EMBL" id="KAJ7748323.1"/>
    </source>
</evidence>
<keyword evidence="1" id="KW-0472">Membrane</keyword>
<organism evidence="2 3">
    <name type="scientific">Mycena maculata</name>
    <dbReference type="NCBI Taxonomy" id="230809"/>
    <lineage>
        <taxon>Eukaryota</taxon>
        <taxon>Fungi</taxon>
        <taxon>Dikarya</taxon>
        <taxon>Basidiomycota</taxon>
        <taxon>Agaricomycotina</taxon>
        <taxon>Agaricomycetes</taxon>
        <taxon>Agaricomycetidae</taxon>
        <taxon>Agaricales</taxon>
        <taxon>Marasmiineae</taxon>
        <taxon>Mycenaceae</taxon>
        <taxon>Mycena</taxon>
    </lineage>
</organism>
<keyword evidence="3" id="KW-1185">Reference proteome</keyword>
<sequence length="261" mass="27341">MNHCLAVLARKESHKMLGSGEMQHKLPPILPSNQNDMVSRVFPLIRLGVLSTAIVFSLITLGLAAALMATSISDLDDIFDLGGTFTYASLAIATSVITLTTIGAMIAIEMVQPGGIMSMISVEISWLTFLWILWLSTGAEAAQASTAFNLAGWVGCGSNSADQVDFEDQVDDSLTTGICSKTSAIEAFGFLTWILLMGYTFTLIFMSLVAANRKHTGVWKSSVANAPFGIPASDSAAYGGAGKPAAAYGTSGSVKTGAVQV</sequence>
<feature type="transmembrane region" description="Helical" evidence="1">
    <location>
        <begin position="44"/>
        <end position="67"/>
    </location>
</feature>
<feature type="transmembrane region" description="Helical" evidence="1">
    <location>
        <begin position="115"/>
        <end position="134"/>
    </location>
</feature>
<gene>
    <name evidence="2" type="ORF">DFH07DRAFT_572661</name>
</gene>
<evidence type="ECO:0000313" key="3">
    <source>
        <dbReference type="Proteomes" id="UP001215280"/>
    </source>
</evidence>
<keyword evidence="1" id="KW-1133">Transmembrane helix</keyword>
<protein>
    <recommendedName>
        <fullName evidence="4">MARVEL domain-containing protein</fullName>
    </recommendedName>
</protein>
<feature type="transmembrane region" description="Helical" evidence="1">
    <location>
        <begin position="190"/>
        <end position="211"/>
    </location>
</feature>
<comment type="caution">
    <text evidence="2">The sequence shown here is derived from an EMBL/GenBank/DDBJ whole genome shotgun (WGS) entry which is preliminary data.</text>
</comment>
<proteinExistence type="predicted"/>
<evidence type="ECO:0000256" key="1">
    <source>
        <dbReference type="SAM" id="Phobius"/>
    </source>
</evidence>
<dbReference type="EMBL" id="JARJLG010000090">
    <property type="protein sequence ID" value="KAJ7748323.1"/>
    <property type="molecule type" value="Genomic_DNA"/>
</dbReference>
<dbReference type="Proteomes" id="UP001215280">
    <property type="component" value="Unassembled WGS sequence"/>
</dbReference>
<keyword evidence="1" id="KW-0812">Transmembrane</keyword>
<dbReference type="AlphaFoldDB" id="A0AAD7IQD2"/>